<proteinExistence type="predicted"/>
<evidence type="ECO:0000256" key="6">
    <source>
        <dbReference type="ARBA" id="ARBA00023242"/>
    </source>
</evidence>
<evidence type="ECO:0000313" key="9">
    <source>
        <dbReference type="EMBL" id="CAH1787767.1"/>
    </source>
</evidence>
<sequence length="303" mass="33368">MDVDSDFDSNLLQQFSSMGTQDKDVLIAEFQKLLGNQLNPAGCAFFLDMNNWNLQAAICSYYEYEQPTADKLPQMTFVKDITIGEGESVPPRTAFTKTWRIMNSGDEAWPPGCSLKFLCGDQFGHRDRAMANALQPGAVMDISVDMSSPANAGMFQGQWRMTTATGMFFGDIIWVILQVEEGGVLGLTQQLSHIGSEEFNTHSPQKPENPFGSPATRDISNLSPVISPNYSLLAQHGSPTASPHQISFTSTPVRTALFQDSINNRQSNDSQMTSFSLNNSTDQNHIDTSNHGNTSNQDMDMQS</sequence>
<evidence type="ECO:0000256" key="7">
    <source>
        <dbReference type="ARBA" id="ARBA00070744"/>
    </source>
</evidence>
<dbReference type="Pfam" id="PF16158">
    <property type="entry name" value="N_BRCA1_IG"/>
    <property type="match status" value="1"/>
</dbReference>
<dbReference type="Gene3D" id="2.60.40.10">
    <property type="entry name" value="Immunoglobulins"/>
    <property type="match status" value="1"/>
</dbReference>
<dbReference type="InterPro" id="IPR013783">
    <property type="entry name" value="Ig-like_fold"/>
</dbReference>
<dbReference type="InterPro" id="IPR009060">
    <property type="entry name" value="UBA-like_sf"/>
</dbReference>
<dbReference type="OrthoDB" id="661148at2759"/>
<accession>A0A8J1UW53</accession>
<dbReference type="PANTHER" id="PTHR20930:SF0">
    <property type="entry name" value="PROTEIN ILRUN"/>
    <property type="match status" value="1"/>
</dbReference>
<evidence type="ECO:0000256" key="2">
    <source>
        <dbReference type="ARBA" id="ARBA00004496"/>
    </source>
</evidence>
<dbReference type="GO" id="GO:0043130">
    <property type="term" value="F:ubiquitin binding"/>
    <property type="evidence" value="ECO:0007669"/>
    <property type="project" value="TreeGrafter"/>
</dbReference>
<dbReference type="FunFam" id="1.10.8.10:FF:000015">
    <property type="entry name" value="Chromosome 6 C6orf106 homolog"/>
    <property type="match status" value="1"/>
</dbReference>
<evidence type="ECO:0000256" key="4">
    <source>
        <dbReference type="ARBA" id="ARBA00022588"/>
    </source>
</evidence>
<dbReference type="Gene3D" id="1.10.8.10">
    <property type="entry name" value="DNA helicase RuvA subunit, C-terminal domain"/>
    <property type="match status" value="1"/>
</dbReference>
<dbReference type="InterPro" id="IPR032350">
    <property type="entry name" value="Nbr1_FW"/>
</dbReference>
<dbReference type="GO" id="GO:0016236">
    <property type="term" value="P:macroautophagy"/>
    <property type="evidence" value="ECO:0007669"/>
    <property type="project" value="TreeGrafter"/>
</dbReference>
<evidence type="ECO:0000313" key="10">
    <source>
        <dbReference type="Proteomes" id="UP000749559"/>
    </source>
</evidence>
<keyword evidence="10" id="KW-1185">Reference proteome</keyword>
<dbReference type="AlphaFoldDB" id="A0A8J1UW53"/>
<dbReference type="InterPro" id="IPR039517">
    <property type="entry name" value="C6orf106_UBA-like"/>
</dbReference>
<gene>
    <name evidence="9" type="ORF">OFUS_LOCUS13407</name>
</gene>
<feature type="domain" description="Nbr1 FW" evidence="8">
    <location>
        <begin position="82"/>
        <end position="179"/>
    </location>
</feature>
<evidence type="ECO:0000259" key="8">
    <source>
        <dbReference type="Pfam" id="PF16158"/>
    </source>
</evidence>
<comment type="caution">
    <text evidence="9">The sequence shown here is derived from an EMBL/GenBank/DDBJ whole genome shotgun (WGS) entry which is preliminary data.</text>
</comment>
<dbReference type="EMBL" id="CAIIXF020000006">
    <property type="protein sequence ID" value="CAH1787767.1"/>
    <property type="molecule type" value="Genomic_DNA"/>
</dbReference>
<dbReference type="Pfam" id="PF14555">
    <property type="entry name" value="UBA_4"/>
    <property type="match status" value="1"/>
</dbReference>
<comment type="subcellular location">
    <subcellularLocation>
        <location evidence="2">Cytoplasm</location>
    </subcellularLocation>
    <subcellularLocation>
        <location evidence="1">Nucleus</location>
    </subcellularLocation>
</comment>
<organism evidence="9 10">
    <name type="scientific">Owenia fusiformis</name>
    <name type="common">Polychaete worm</name>
    <dbReference type="NCBI Taxonomy" id="6347"/>
    <lineage>
        <taxon>Eukaryota</taxon>
        <taxon>Metazoa</taxon>
        <taxon>Spiralia</taxon>
        <taxon>Lophotrochozoa</taxon>
        <taxon>Annelida</taxon>
        <taxon>Polychaeta</taxon>
        <taxon>Sedentaria</taxon>
        <taxon>Canalipalpata</taxon>
        <taxon>Sabellida</taxon>
        <taxon>Oweniida</taxon>
        <taxon>Oweniidae</taxon>
        <taxon>Owenia</taxon>
    </lineage>
</organism>
<dbReference type="PANTHER" id="PTHR20930">
    <property type="entry name" value="OVARIAN CARCINOMA ANTIGEN CA125-RELATED"/>
    <property type="match status" value="1"/>
</dbReference>
<dbReference type="GO" id="GO:0045087">
    <property type="term" value="P:innate immune response"/>
    <property type="evidence" value="ECO:0007669"/>
    <property type="project" value="UniProtKB-KW"/>
</dbReference>
<dbReference type="GO" id="GO:0005634">
    <property type="term" value="C:nucleus"/>
    <property type="evidence" value="ECO:0007669"/>
    <property type="project" value="UniProtKB-SubCell"/>
</dbReference>
<dbReference type="CDD" id="cd14947">
    <property type="entry name" value="NBR1_like"/>
    <property type="match status" value="1"/>
</dbReference>
<evidence type="ECO:0000256" key="3">
    <source>
        <dbReference type="ARBA" id="ARBA00022490"/>
    </source>
</evidence>
<dbReference type="CDD" id="cd14349">
    <property type="entry name" value="UBA_CF106"/>
    <property type="match status" value="1"/>
</dbReference>
<evidence type="ECO:0000256" key="5">
    <source>
        <dbReference type="ARBA" id="ARBA00022859"/>
    </source>
</evidence>
<keyword evidence="3" id="KW-0963">Cytoplasm</keyword>
<keyword evidence="5" id="KW-0391">Immunity</keyword>
<reference evidence="9" key="1">
    <citation type="submission" date="2022-03" db="EMBL/GenBank/DDBJ databases">
        <authorList>
            <person name="Martin C."/>
        </authorList>
    </citation>
    <scope>NUCLEOTIDE SEQUENCE</scope>
</reference>
<evidence type="ECO:0000256" key="1">
    <source>
        <dbReference type="ARBA" id="ARBA00004123"/>
    </source>
</evidence>
<name>A0A8J1UW53_OWEFU</name>
<dbReference type="GO" id="GO:0000407">
    <property type="term" value="C:phagophore assembly site"/>
    <property type="evidence" value="ECO:0007669"/>
    <property type="project" value="TreeGrafter"/>
</dbReference>
<dbReference type="SUPFAM" id="SSF46934">
    <property type="entry name" value="UBA-like"/>
    <property type="match status" value="1"/>
</dbReference>
<dbReference type="Proteomes" id="UP000749559">
    <property type="component" value="Unassembled WGS sequence"/>
</dbReference>
<keyword evidence="4" id="KW-0399">Innate immunity</keyword>
<dbReference type="FunFam" id="2.60.40.10:FF:000289">
    <property type="entry name" value="Chromosome 6 open reading frame 106"/>
    <property type="match status" value="1"/>
</dbReference>
<keyword evidence="6" id="KW-0539">Nucleus</keyword>
<protein>
    <recommendedName>
        <fullName evidence="7">Protein ILRUN</fullName>
    </recommendedName>
</protein>